<dbReference type="AlphaFoldDB" id="A0A507QJ08"/>
<dbReference type="GO" id="GO:0016491">
    <property type="term" value="F:oxidoreductase activity"/>
    <property type="evidence" value="ECO:0007669"/>
    <property type="project" value="InterPro"/>
</dbReference>
<evidence type="ECO:0000313" key="9">
    <source>
        <dbReference type="Proteomes" id="UP000319663"/>
    </source>
</evidence>
<keyword evidence="4 6" id="KW-0472">Membrane</keyword>
<sequence>MDAIFALPLAISTLSSFGASVNLIAFYVIWATLVFSSNPVRIELVGTAAVRLLFYVFPSLLFFLFDILIPSLAVVLKAHGEKGLPGGKKRGRIRLKEIKVAGWALLNIVLSIAAQAGIEYFRIRVLGWRRALRVQVKLPMPWEIVTDLARVLLSREVLSYILHRFGCHSRRSIPFIASSHQTWYHALHAPFPLTAHYDHPIAYLLTRFVPTYFPAMFFRIHLLTFFLYLALISIEETFAYSGYVLRPASFFLGGVARRADRHVLCQGKGNFGPWGLLDRICGSNAVMEEEDEEKDKEREKDTVKGNEKEKSTEIIGQENNITNHHNNEGENDEVIEIDIDEIAKMIEAPKRRSRTSSRKSGTTPVKRRLKRGRRSHDGYDHGDYNWRPRHD</sequence>
<dbReference type="GO" id="GO:0005506">
    <property type="term" value="F:iron ion binding"/>
    <property type="evidence" value="ECO:0007669"/>
    <property type="project" value="InterPro"/>
</dbReference>
<dbReference type="STRING" id="5098.A0A507QJ08"/>
<feature type="compositionally biased region" description="Basic and acidic residues" evidence="5">
    <location>
        <begin position="375"/>
        <end position="391"/>
    </location>
</feature>
<accession>A0A507QJ08</accession>
<feature type="compositionally biased region" description="Basic residues" evidence="5">
    <location>
        <begin position="365"/>
        <end position="374"/>
    </location>
</feature>
<protein>
    <recommendedName>
        <fullName evidence="7">Fatty acid hydroxylase domain-containing protein</fullName>
    </recommendedName>
</protein>
<proteinExistence type="predicted"/>
<name>A0A507QJ08_MONPU</name>
<evidence type="ECO:0000256" key="2">
    <source>
        <dbReference type="ARBA" id="ARBA00022692"/>
    </source>
</evidence>
<keyword evidence="2 6" id="KW-0812">Transmembrane</keyword>
<gene>
    <name evidence="8" type="ORF">MPDQ_004726</name>
</gene>
<feature type="transmembrane region" description="Helical" evidence="6">
    <location>
        <begin position="52"/>
        <end position="79"/>
    </location>
</feature>
<dbReference type="PANTHER" id="PTHR11863">
    <property type="entry name" value="STEROL DESATURASE"/>
    <property type="match status" value="1"/>
</dbReference>
<feature type="transmembrane region" description="Helical" evidence="6">
    <location>
        <begin position="7"/>
        <end position="32"/>
    </location>
</feature>
<evidence type="ECO:0000256" key="3">
    <source>
        <dbReference type="ARBA" id="ARBA00022989"/>
    </source>
</evidence>
<dbReference type="GO" id="GO:0008610">
    <property type="term" value="P:lipid biosynthetic process"/>
    <property type="evidence" value="ECO:0007669"/>
    <property type="project" value="InterPro"/>
</dbReference>
<dbReference type="OrthoDB" id="408954at2759"/>
<reference evidence="8 9" key="1">
    <citation type="submission" date="2019-06" db="EMBL/GenBank/DDBJ databases">
        <title>Wine fermentation using esterase from Monascus purpureus.</title>
        <authorList>
            <person name="Geng C."/>
            <person name="Zhang Y."/>
        </authorList>
    </citation>
    <scope>NUCLEOTIDE SEQUENCE [LARGE SCALE GENOMIC DNA]</scope>
    <source>
        <strain evidence="8">HQ1</strain>
    </source>
</reference>
<organism evidence="8 9">
    <name type="scientific">Monascus purpureus</name>
    <name type="common">Red mold</name>
    <name type="synonym">Monascus anka</name>
    <dbReference type="NCBI Taxonomy" id="5098"/>
    <lineage>
        <taxon>Eukaryota</taxon>
        <taxon>Fungi</taxon>
        <taxon>Dikarya</taxon>
        <taxon>Ascomycota</taxon>
        <taxon>Pezizomycotina</taxon>
        <taxon>Eurotiomycetes</taxon>
        <taxon>Eurotiomycetidae</taxon>
        <taxon>Eurotiales</taxon>
        <taxon>Aspergillaceae</taxon>
        <taxon>Monascus</taxon>
    </lineage>
</organism>
<dbReference type="EMBL" id="VIFY01000307">
    <property type="protein sequence ID" value="TQB67783.1"/>
    <property type="molecule type" value="Genomic_DNA"/>
</dbReference>
<comment type="subcellular location">
    <subcellularLocation>
        <location evidence="1">Membrane</location>
    </subcellularLocation>
</comment>
<dbReference type="Proteomes" id="UP000319663">
    <property type="component" value="Unassembled WGS sequence"/>
</dbReference>
<evidence type="ECO:0000256" key="4">
    <source>
        <dbReference type="ARBA" id="ARBA00023136"/>
    </source>
</evidence>
<evidence type="ECO:0000256" key="5">
    <source>
        <dbReference type="SAM" id="MobiDB-lite"/>
    </source>
</evidence>
<evidence type="ECO:0000259" key="7">
    <source>
        <dbReference type="Pfam" id="PF04116"/>
    </source>
</evidence>
<evidence type="ECO:0000256" key="1">
    <source>
        <dbReference type="ARBA" id="ARBA00004370"/>
    </source>
</evidence>
<keyword evidence="9" id="KW-1185">Reference proteome</keyword>
<dbReference type="Pfam" id="PF04116">
    <property type="entry name" value="FA_hydroxylase"/>
    <property type="match status" value="1"/>
</dbReference>
<evidence type="ECO:0000313" key="8">
    <source>
        <dbReference type="EMBL" id="TQB67783.1"/>
    </source>
</evidence>
<feature type="region of interest" description="Disordered" evidence="5">
    <location>
        <begin position="287"/>
        <end position="334"/>
    </location>
</feature>
<dbReference type="InterPro" id="IPR006694">
    <property type="entry name" value="Fatty_acid_hydroxylase"/>
</dbReference>
<keyword evidence="3 6" id="KW-1133">Transmembrane helix</keyword>
<evidence type="ECO:0000256" key="6">
    <source>
        <dbReference type="SAM" id="Phobius"/>
    </source>
</evidence>
<feature type="transmembrane region" description="Helical" evidence="6">
    <location>
        <begin position="100"/>
        <end position="118"/>
    </location>
</feature>
<dbReference type="GO" id="GO:0016020">
    <property type="term" value="C:membrane"/>
    <property type="evidence" value="ECO:0007669"/>
    <property type="project" value="UniProtKB-SubCell"/>
</dbReference>
<feature type="region of interest" description="Disordered" evidence="5">
    <location>
        <begin position="346"/>
        <end position="391"/>
    </location>
</feature>
<feature type="domain" description="Fatty acid hydroxylase" evidence="7">
    <location>
        <begin position="151"/>
        <end position="283"/>
    </location>
</feature>
<feature type="compositionally biased region" description="Basic and acidic residues" evidence="5">
    <location>
        <begin position="295"/>
        <end position="312"/>
    </location>
</feature>
<comment type="caution">
    <text evidence="8">The sequence shown here is derived from an EMBL/GenBank/DDBJ whole genome shotgun (WGS) entry which is preliminary data.</text>
</comment>
<dbReference type="InterPro" id="IPR050307">
    <property type="entry name" value="Sterol_Desaturase_Related"/>
</dbReference>